<dbReference type="GeneID" id="25796262"/>
<dbReference type="VEuPathDB" id="FungiDB:TRIVIDRAFT_61676"/>
<dbReference type="OrthoDB" id="5343483at2759"/>
<name>G9ML29_HYPVG</name>
<dbReference type="HOGENOM" id="CLU_1142722_0_0_1"/>
<proteinExistence type="predicted"/>
<dbReference type="RefSeq" id="XP_013959120.1">
    <property type="nucleotide sequence ID" value="XM_014103645.1"/>
</dbReference>
<dbReference type="eggNOG" id="ENOG502STGX">
    <property type="taxonomic scope" value="Eukaryota"/>
</dbReference>
<sequence length="243" mass="27115">MAVGFIISRNFLLHQNVHCVLGSSSALCNSGGALHFDRLKKKLSCTLLYHQDEESVSNTSEWPVAAFVDLGELESLRKDTLRCYRTARYNPPGQAIWQHKWKRLNPPEPLQDPYIVALLIAVAQKKRQHLDKAGSMQEAEGGFFSSQVLCSFKSKDYLYLYTASISSFLLDMFDDSSISPPTPICTSVEVHEVPISPPQTLRARLLTLLCPSMSTPDIKRNLDNKAPDTSLPTTVGCINLDQM</sequence>
<comment type="caution">
    <text evidence="1">The sequence shown here is derived from an EMBL/GenBank/DDBJ whole genome shotgun (WGS) entry which is preliminary data.</text>
</comment>
<dbReference type="AlphaFoldDB" id="G9ML29"/>
<dbReference type="Proteomes" id="UP000007115">
    <property type="component" value="Unassembled WGS sequence"/>
</dbReference>
<gene>
    <name evidence="1" type="ORF">TRIVIDRAFT_61676</name>
</gene>
<dbReference type="InParanoid" id="G9ML29"/>
<dbReference type="OMA" id="ICTSVEV"/>
<evidence type="ECO:0000313" key="1">
    <source>
        <dbReference type="EMBL" id="EHK24923.1"/>
    </source>
</evidence>
<reference evidence="1 2" key="1">
    <citation type="journal article" date="2011" name="Genome Biol.">
        <title>Comparative genome sequence analysis underscores mycoparasitism as the ancestral life style of Trichoderma.</title>
        <authorList>
            <person name="Kubicek C.P."/>
            <person name="Herrera-Estrella A."/>
            <person name="Seidl-Seiboth V."/>
            <person name="Martinez D.A."/>
            <person name="Druzhinina I.S."/>
            <person name="Thon M."/>
            <person name="Zeilinger S."/>
            <person name="Casas-Flores S."/>
            <person name="Horwitz B.A."/>
            <person name="Mukherjee P.K."/>
            <person name="Mukherjee M."/>
            <person name="Kredics L."/>
            <person name="Alcaraz L.D."/>
            <person name="Aerts A."/>
            <person name="Antal Z."/>
            <person name="Atanasova L."/>
            <person name="Cervantes-Badillo M.G."/>
            <person name="Challacombe J."/>
            <person name="Chertkov O."/>
            <person name="McCluskey K."/>
            <person name="Coulpier F."/>
            <person name="Deshpande N."/>
            <person name="von Doehren H."/>
            <person name="Ebbole D.J."/>
            <person name="Esquivel-Naranjo E.U."/>
            <person name="Fekete E."/>
            <person name="Flipphi M."/>
            <person name="Glaser F."/>
            <person name="Gomez-Rodriguez E.Y."/>
            <person name="Gruber S."/>
            <person name="Han C."/>
            <person name="Henrissat B."/>
            <person name="Hermosa R."/>
            <person name="Hernandez-Onate M."/>
            <person name="Karaffa L."/>
            <person name="Kosti I."/>
            <person name="Le Crom S."/>
            <person name="Lindquist E."/>
            <person name="Lucas S."/>
            <person name="Luebeck M."/>
            <person name="Luebeck P.S."/>
            <person name="Margeot A."/>
            <person name="Metz B."/>
            <person name="Misra M."/>
            <person name="Nevalainen H."/>
            <person name="Omann M."/>
            <person name="Packer N."/>
            <person name="Perrone G."/>
            <person name="Uresti-Rivera E.E."/>
            <person name="Salamov A."/>
            <person name="Schmoll M."/>
            <person name="Seiboth B."/>
            <person name="Shapiro H."/>
            <person name="Sukno S."/>
            <person name="Tamayo-Ramos J.A."/>
            <person name="Tisch D."/>
            <person name="Wiest A."/>
            <person name="Wilkinson H.H."/>
            <person name="Zhang M."/>
            <person name="Coutinho P.M."/>
            <person name="Kenerley C.M."/>
            <person name="Monte E."/>
            <person name="Baker S.E."/>
            <person name="Grigoriev I.V."/>
        </authorList>
    </citation>
    <scope>NUCLEOTIDE SEQUENCE [LARGE SCALE GENOMIC DNA]</scope>
    <source>
        <strain evidence="2">Gv29-8 / FGSC 10586</strain>
    </source>
</reference>
<dbReference type="EMBL" id="ABDF02000004">
    <property type="protein sequence ID" value="EHK24923.1"/>
    <property type="molecule type" value="Genomic_DNA"/>
</dbReference>
<evidence type="ECO:0000313" key="2">
    <source>
        <dbReference type="Proteomes" id="UP000007115"/>
    </source>
</evidence>
<protein>
    <submittedName>
        <fullName evidence="1">Uncharacterized protein</fullName>
    </submittedName>
</protein>
<keyword evidence="2" id="KW-1185">Reference proteome</keyword>
<organism evidence="1 2">
    <name type="scientific">Hypocrea virens (strain Gv29-8 / FGSC 10586)</name>
    <name type="common">Gliocladium virens</name>
    <name type="synonym">Trichoderma virens</name>
    <dbReference type="NCBI Taxonomy" id="413071"/>
    <lineage>
        <taxon>Eukaryota</taxon>
        <taxon>Fungi</taxon>
        <taxon>Dikarya</taxon>
        <taxon>Ascomycota</taxon>
        <taxon>Pezizomycotina</taxon>
        <taxon>Sordariomycetes</taxon>
        <taxon>Hypocreomycetidae</taxon>
        <taxon>Hypocreales</taxon>
        <taxon>Hypocreaceae</taxon>
        <taxon>Trichoderma</taxon>
    </lineage>
</organism>
<accession>G9ML29</accession>